<evidence type="ECO:0000256" key="1">
    <source>
        <dbReference type="SAM" id="MobiDB-lite"/>
    </source>
</evidence>
<keyword evidence="3" id="KW-1185">Reference proteome</keyword>
<proteinExistence type="predicted"/>
<name>A0A8X6PUV1_NEPPI</name>
<gene>
    <name evidence="2" type="primary">AVEN_198768_1</name>
    <name evidence="2" type="ORF">NPIL_612031</name>
</gene>
<sequence length="211" mass="24495">MSGGKKRKLEERDIEDYLDQLEGGWEKANILEMMVPFLWFLLNGLGVTAESSVIPRTSLADDSLGYKWWIPIDAFKTEEMQKRSKRLILSRQEDALPTSSITKTLEPTPQTPLLSKKKGNRNTKKKATLNGKDESNKSHKMFSGANKKLKKQSKIKKMNPIFLREGQSPKRLRQHMQHKKKVKQFLQKRIQEQIQQRNQNPSFSYVKNPSL</sequence>
<comment type="caution">
    <text evidence="2">The sequence shown here is derived from an EMBL/GenBank/DDBJ whole genome shotgun (WGS) entry which is preliminary data.</text>
</comment>
<protein>
    <submittedName>
        <fullName evidence="2">Uncharacterized protein</fullName>
    </submittedName>
</protein>
<dbReference type="AlphaFoldDB" id="A0A8X6PUV1"/>
<reference evidence="2" key="1">
    <citation type="submission" date="2020-08" db="EMBL/GenBank/DDBJ databases">
        <title>Multicomponent nature underlies the extraordinary mechanical properties of spider dragline silk.</title>
        <authorList>
            <person name="Kono N."/>
            <person name="Nakamura H."/>
            <person name="Mori M."/>
            <person name="Yoshida Y."/>
            <person name="Ohtoshi R."/>
            <person name="Malay A.D."/>
            <person name="Moran D.A.P."/>
            <person name="Tomita M."/>
            <person name="Numata K."/>
            <person name="Arakawa K."/>
        </authorList>
    </citation>
    <scope>NUCLEOTIDE SEQUENCE</scope>
</reference>
<feature type="compositionally biased region" description="Basic residues" evidence="1">
    <location>
        <begin position="115"/>
        <end position="127"/>
    </location>
</feature>
<dbReference type="EMBL" id="BMAW01073269">
    <property type="protein sequence ID" value="GFT87032.1"/>
    <property type="molecule type" value="Genomic_DNA"/>
</dbReference>
<feature type="region of interest" description="Disordered" evidence="1">
    <location>
        <begin position="98"/>
        <end position="153"/>
    </location>
</feature>
<evidence type="ECO:0000313" key="2">
    <source>
        <dbReference type="EMBL" id="GFT87032.1"/>
    </source>
</evidence>
<dbReference type="Proteomes" id="UP000887013">
    <property type="component" value="Unassembled WGS sequence"/>
</dbReference>
<organism evidence="2 3">
    <name type="scientific">Nephila pilipes</name>
    <name type="common">Giant wood spider</name>
    <name type="synonym">Nephila maculata</name>
    <dbReference type="NCBI Taxonomy" id="299642"/>
    <lineage>
        <taxon>Eukaryota</taxon>
        <taxon>Metazoa</taxon>
        <taxon>Ecdysozoa</taxon>
        <taxon>Arthropoda</taxon>
        <taxon>Chelicerata</taxon>
        <taxon>Arachnida</taxon>
        <taxon>Araneae</taxon>
        <taxon>Araneomorphae</taxon>
        <taxon>Entelegynae</taxon>
        <taxon>Araneoidea</taxon>
        <taxon>Nephilidae</taxon>
        <taxon>Nephila</taxon>
    </lineage>
</organism>
<dbReference type="OrthoDB" id="6434379at2759"/>
<evidence type="ECO:0000313" key="3">
    <source>
        <dbReference type="Proteomes" id="UP000887013"/>
    </source>
</evidence>
<feature type="compositionally biased region" description="Polar residues" evidence="1">
    <location>
        <begin position="98"/>
        <end position="113"/>
    </location>
</feature>
<accession>A0A8X6PUV1</accession>